<keyword evidence="5 7" id="KW-0802">TPR repeat</keyword>
<dbReference type="STRING" id="667725.A0A0L0G6H3"/>
<feature type="compositionally biased region" description="Gly residues" evidence="8">
    <location>
        <begin position="388"/>
        <end position="398"/>
    </location>
</feature>
<reference evidence="9 10" key="1">
    <citation type="submission" date="2011-02" db="EMBL/GenBank/DDBJ databases">
        <title>The Genome Sequence of Sphaeroforma arctica JP610.</title>
        <authorList>
            <consortium name="The Broad Institute Genome Sequencing Platform"/>
            <person name="Russ C."/>
            <person name="Cuomo C."/>
            <person name="Young S.K."/>
            <person name="Zeng Q."/>
            <person name="Gargeya S."/>
            <person name="Alvarado L."/>
            <person name="Berlin A."/>
            <person name="Chapman S.B."/>
            <person name="Chen Z."/>
            <person name="Freedman E."/>
            <person name="Gellesch M."/>
            <person name="Goldberg J."/>
            <person name="Griggs A."/>
            <person name="Gujja S."/>
            <person name="Heilman E."/>
            <person name="Heiman D."/>
            <person name="Howarth C."/>
            <person name="Mehta T."/>
            <person name="Neiman D."/>
            <person name="Pearson M."/>
            <person name="Roberts A."/>
            <person name="Saif S."/>
            <person name="Shea T."/>
            <person name="Shenoy N."/>
            <person name="Sisk P."/>
            <person name="Stolte C."/>
            <person name="Sykes S."/>
            <person name="White J."/>
            <person name="Yandava C."/>
            <person name="Burger G."/>
            <person name="Gray M.W."/>
            <person name="Holland P.W.H."/>
            <person name="King N."/>
            <person name="Lang F.B.F."/>
            <person name="Roger A.J."/>
            <person name="Ruiz-Trillo I."/>
            <person name="Haas B."/>
            <person name="Nusbaum C."/>
            <person name="Birren B."/>
        </authorList>
    </citation>
    <scope>NUCLEOTIDE SEQUENCE [LARGE SCALE GENOMIC DNA]</scope>
    <source>
        <strain evidence="9 10">JP610</strain>
    </source>
</reference>
<evidence type="ECO:0000256" key="5">
    <source>
        <dbReference type="ARBA" id="ARBA00022803"/>
    </source>
</evidence>
<dbReference type="SMART" id="SM00028">
    <property type="entry name" value="TPR"/>
    <property type="match status" value="5"/>
</dbReference>
<dbReference type="RefSeq" id="XP_014158456.1">
    <property type="nucleotide sequence ID" value="XM_014302981.1"/>
</dbReference>
<accession>A0A0L0G6H3</accession>
<keyword evidence="2" id="KW-0677">Repeat</keyword>
<evidence type="ECO:0000256" key="1">
    <source>
        <dbReference type="ARBA" id="ARBA00022618"/>
    </source>
</evidence>
<evidence type="ECO:0000313" key="9">
    <source>
        <dbReference type="EMBL" id="KNC84554.1"/>
    </source>
</evidence>
<dbReference type="PROSITE" id="PS50005">
    <property type="entry name" value="TPR"/>
    <property type="match status" value="2"/>
</dbReference>
<dbReference type="SUPFAM" id="SSF81901">
    <property type="entry name" value="HCP-like"/>
    <property type="match status" value="1"/>
</dbReference>
<evidence type="ECO:0000256" key="7">
    <source>
        <dbReference type="PROSITE-ProRule" id="PRU00339"/>
    </source>
</evidence>
<feature type="repeat" description="TPR" evidence="7">
    <location>
        <begin position="242"/>
        <end position="275"/>
    </location>
</feature>
<keyword evidence="6" id="KW-0131">Cell cycle</keyword>
<keyword evidence="3" id="KW-0498">Mitosis</keyword>
<dbReference type="Pfam" id="PF13181">
    <property type="entry name" value="TPR_8"/>
    <property type="match status" value="1"/>
</dbReference>
<feature type="region of interest" description="Disordered" evidence="8">
    <location>
        <begin position="388"/>
        <end position="412"/>
    </location>
</feature>
<evidence type="ECO:0000256" key="6">
    <source>
        <dbReference type="ARBA" id="ARBA00023306"/>
    </source>
</evidence>
<dbReference type="Pfam" id="PF07720">
    <property type="entry name" value="TPR_3"/>
    <property type="match status" value="2"/>
</dbReference>
<name>A0A0L0G6H3_9EUKA</name>
<dbReference type="Proteomes" id="UP000054560">
    <property type="component" value="Unassembled WGS sequence"/>
</dbReference>
<dbReference type="PANTHER" id="PTHR12558:SF9">
    <property type="entry name" value="CELL DIVISION CYCLE PROTEIN 16 HOMOLOG"/>
    <property type="match status" value="1"/>
</dbReference>
<protein>
    <submittedName>
        <fullName evidence="9">Uncharacterized protein</fullName>
    </submittedName>
</protein>
<sequence>MAHSSTVTELAPPTALDCLKNDVDVQLARARAYYDRLCYGKCYSITSNILQDNPHHSDCLSLHVDVLVSLSKKNDLFLLAHKLVSNAPKAAFSWYAVGCYYYLIEKQDQARHYFTKATNIDKLYGMAYLAFGHSFAVEGEHDQAMAAYCTAARLLKGSHLPYLYRGMEYLYTNHINVSLARDNLMKAQELRPDDPQTLHELGVCYFREMIFNEAVQCFKKALTAYAHQIGPVKDPEGRAAVEATLVCLGQTYRKQGLYDQACDSFDQAIELNADQHTTYAAKAFTRHLQGNVSEAIDLYHVALSLKAEDAFCEQMLTIAVKESVRGTEPDHRAENEDSLLVLDDSIQEKNQSSFISDLDNGDDLRVDDNSGFGFNNFRNLSESRDNGFGDGFGSGYEEGGVNEMSMSMDDSE</sequence>
<dbReference type="EMBL" id="KQ241756">
    <property type="protein sequence ID" value="KNC84554.1"/>
    <property type="molecule type" value="Genomic_DNA"/>
</dbReference>
<dbReference type="GeneID" id="25903731"/>
<dbReference type="GO" id="GO:0051301">
    <property type="term" value="P:cell division"/>
    <property type="evidence" value="ECO:0007669"/>
    <property type="project" value="UniProtKB-KW"/>
</dbReference>
<keyword evidence="1" id="KW-0132">Cell division</keyword>
<dbReference type="Gene3D" id="1.25.40.10">
    <property type="entry name" value="Tetratricopeptide repeat domain"/>
    <property type="match status" value="1"/>
</dbReference>
<dbReference type="InterPro" id="IPR011716">
    <property type="entry name" value="TPR-3"/>
</dbReference>
<dbReference type="AlphaFoldDB" id="A0A0L0G6H3"/>
<gene>
    <name evidence="9" type="ORF">SARC_03227</name>
</gene>
<evidence type="ECO:0000256" key="4">
    <source>
        <dbReference type="ARBA" id="ARBA00022786"/>
    </source>
</evidence>
<dbReference type="eggNOG" id="KOG1173">
    <property type="taxonomic scope" value="Eukaryota"/>
</dbReference>
<dbReference type="SUPFAM" id="SSF48452">
    <property type="entry name" value="TPR-like"/>
    <property type="match status" value="1"/>
</dbReference>
<evidence type="ECO:0000256" key="8">
    <source>
        <dbReference type="SAM" id="MobiDB-lite"/>
    </source>
</evidence>
<evidence type="ECO:0000313" key="10">
    <source>
        <dbReference type="Proteomes" id="UP000054560"/>
    </source>
</evidence>
<dbReference type="OrthoDB" id="10006270at2759"/>
<dbReference type="GO" id="GO:0005680">
    <property type="term" value="C:anaphase-promoting complex"/>
    <property type="evidence" value="ECO:0007669"/>
    <property type="project" value="TreeGrafter"/>
</dbReference>
<dbReference type="GO" id="GO:0016567">
    <property type="term" value="P:protein ubiquitination"/>
    <property type="evidence" value="ECO:0007669"/>
    <property type="project" value="TreeGrafter"/>
</dbReference>
<keyword evidence="4" id="KW-0833">Ubl conjugation pathway</keyword>
<dbReference type="GO" id="GO:0045842">
    <property type="term" value="P:positive regulation of mitotic metaphase/anaphase transition"/>
    <property type="evidence" value="ECO:0007669"/>
    <property type="project" value="TreeGrafter"/>
</dbReference>
<proteinExistence type="predicted"/>
<feature type="repeat" description="TPR" evidence="7">
    <location>
        <begin position="195"/>
        <end position="228"/>
    </location>
</feature>
<dbReference type="GO" id="GO:0031145">
    <property type="term" value="P:anaphase-promoting complex-dependent catabolic process"/>
    <property type="evidence" value="ECO:0007669"/>
    <property type="project" value="TreeGrafter"/>
</dbReference>
<evidence type="ECO:0000256" key="3">
    <source>
        <dbReference type="ARBA" id="ARBA00022776"/>
    </source>
</evidence>
<keyword evidence="10" id="KW-1185">Reference proteome</keyword>
<dbReference type="GO" id="GO:0005737">
    <property type="term" value="C:cytoplasm"/>
    <property type="evidence" value="ECO:0007669"/>
    <property type="project" value="TreeGrafter"/>
</dbReference>
<dbReference type="InterPro" id="IPR011990">
    <property type="entry name" value="TPR-like_helical_dom_sf"/>
</dbReference>
<evidence type="ECO:0000256" key="2">
    <source>
        <dbReference type="ARBA" id="ARBA00022737"/>
    </source>
</evidence>
<dbReference type="PANTHER" id="PTHR12558">
    <property type="entry name" value="CELL DIVISION CYCLE 16,23,27"/>
    <property type="match status" value="1"/>
</dbReference>
<dbReference type="InterPro" id="IPR019734">
    <property type="entry name" value="TPR_rpt"/>
</dbReference>
<organism evidence="9 10">
    <name type="scientific">Sphaeroforma arctica JP610</name>
    <dbReference type="NCBI Taxonomy" id="667725"/>
    <lineage>
        <taxon>Eukaryota</taxon>
        <taxon>Ichthyosporea</taxon>
        <taxon>Ichthyophonida</taxon>
        <taxon>Sphaeroforma</taxon>
    </lineage>
</organism>